<dbReference type="PANTHER" id="PTHR12526">
    <property type="entry name" value="GLYCOSYLTRANSFERASE"/>
    <property type="match status" value="1"/>
</dbReference>
<dbReference type="RefSeq" id="WP_013121669.1">
    <property type="nucleotide sequence ID" value="NC_014152.1"/>
</dbReference>
<dbReference type="Pfam" id="PF13524">
    <property type="entry name" value="Glyco_trans_1_2"/>
    <property type="match status" value="1"/>
</dbReference>
<proteinExistence type="predicted"/>
<dbReference type="GO" id="GO:0016740">
    <property type="term" value="F:transferase activity"/>
    <property type="evidence" value="ECO:0007669"/>
    <property type="project" value="UniProtKB-KW"/>
</dbReference>
<dbReference type="Proteomes" id="UP000002377">
    <property type="component" value="Chromosome"/>
</dbReference>
<sequence>MEKHFEIIYISSVPWDYMWQRPQQLTVAFAEEGKKVLYVEPPVSLLSLVKHPLKVKKLFRRRKVLRNISVFSPVVIAPVRVGLFRKINMYFMARQIKKVIKAYGFKNPVIITCHAEVAEIIPYFKGHIICYDCVDEASAFPDIPLHVIKQEELLLKEAHILFVTAEKLMVGKGSRHSNVHLVPNGADFNHFARVADISPQDKPEELKNITGPVIGYFGAIASWFDFDLFLGVAKRNPQWTFVLVGPLLTDTPPIPNNVKMLGPKGYRDLPKYLRFFDVCTIPFVVNRLTKSTNPVKLYEYLAAGKPVVSTPLPEVTRFNEVVSIVSSVNEFEDAVKKYLAGEDGQLSLARQKVARDNSWKSRSVQILKAVSELMSY</sequence>
<reference evidence="3 4" key="1">
    <citation type="submission" date="2010-05" db="EMBL/GenBank/DDBJ databases">
        <title>Complete sequence of Thermincola sp. JR.</title>
        <authorList>
            <consortium name="US DOE Joint Genome Institute"/>
            <person name="Lucas S."/>
            <person name="Copeland A."/>
            <person name="Lapidus A."/>
            <person name="Cheng J.-F."/>
            <person name="Bruce D."/>
            <person name="Goodwin L."/>
            <person name="Pitluck S."/>
            <person name="Chertkov O."/>
            <person name="Detter J.C."/>
            <person name="Han C."/>
            <person name="Tapia R."/>
            <person name="Land M."/>
            <person name="Hauser L."/>
            <person name="Kyrpides N."/>
            <person name="Mikhailova N."/>
            <person name="Hazen T.C."/>
            <person name="Woyke T."/>
        </authorList>
    </citation>
    <scope>NUCLEOTIDE SEQUENCE [LARGE SCALE GENOMIC DNA]</scope>
    <source>
        <strain evidence="3 4">JR</strain>
    </source>
</reference>
<gene>
    <name evidence="3" type="ordered locus">TherJR_2847</name>
</gene>
<feature type="transmembrane region" description="Helical" evidence="1">
    <location>
        <begin position="64"/>
        <end position="84"/>
    </location>
</feature>
<dbReference type="InterPro" id="IPR055259">
    <property type="entry name" value="YkvP/CgeB_Glyco_trans-like"/>
</dbReference>
<keyword evidence="1" id="KW-0812">Transmembrane</keyword>
<protein>
    <submittedName>
        <fullName evidence="3">Glycosyl transferase group 1</fullName>
    </submittedName>
</protein>
<feature type="domain" description="Spore protein YkvP/CgeB glycosyl transferase-like" evidence="2">
    <location>
        <begin position="229"/>
        <end position="367"/>
    </location>
</feature>
<dbReference type="EMBL" id="CP002028">
    <property type="protein sequence ID" value="ADG83679.1"/>
    <property type="molecule type" value="Genomic_DNA"/>
</dbReference>
<evidence type="ECO:0000313" key="4">
    <source>
        <dbReference type="Proteomes" id="UP000002377"/>
    </source>
</evidence>
<dbReference type="Gene3D" id="3.40.50.2000">
    <property type="entry name" value="Glycogen Phosphorylase B"/>
    <property type="match status" value="1"/>
</dbReference>
<dbReference type="eggNOG" id="COG0438">
    <property type="taxonomic scope" value="Bacteria"/>
</dbReference>
<dbReference type="KEGG" id="tjr:TherJR_2847"/>
<keyword evidence="3" id="KW-0808">Transferase</keyword>
<keyword evidence="1" id="KW-1133">Transmembrane helix</keyword>
<dbReference type="HOGENOM" id="CLU_041132_3_1_9"/>
<dbReference type="AlphaFoldDB" id="D5XD03"/>
<evidence type="ECO:0000313" key="3">
    <source>
        <dbReference type="EMBL" id="ADG83679.1"/>
    </source>
</evidence>
<dbReference type="PANTHER" id="PTHR12526:SF630">
    <property type="entry name" value="GLYCOSYLTRANSFERASE"/>
    <property type="match status" value="1"/>
</dbReference>
<evidence type="ECO:0000259" key="2">
    <source>
        <dbReference type="Pfam" id="PF13524"/>
    </source>
</evidence>
<evidence type="ECO:0000256" key="1">
    <source>
        <dbReference type="SAM" id="Phobius"/>
    </source>
</evidence>
<dbReference type="Gene3D" id="3.40.50.11010">
    <property type="match status" value="1"/>
</dbReference>
<dbReference type="OrthoDB" id="9816564at2"/>
<dbReference type="SUPFAM" id="SSF53756">
    <property type="entry name" value="UDP-Glycosyltransferase/glycogen phosphorylase"/>
    <property type="match status" value="1"/>
</dbReference>
<name>D5XD03_THEPJ</name>
<keyword evidence="4" id="KW-1185">Reference proteome</keyword>
<dbReference type="CAZy" id="GT4">
    <property type="family name" value="Glycosyltransferase Family 4"/>
</dbReference>
<organism evidence="3 4">
    <name type="scientific">Thermincola potens (strain JR)</name>
    <dbReference type="NCBI Taxonomy" id="635013"/>
    <lineage>
        <taxon>Bacteria</taxon>
        <taxon>Bacillati</taxon>
        <taxon>Bacillota</taxon>
        <taxon>Clostridia</taxon>
        <taxon>Eubacteriales</taxon>
        <taxon>Thermincolaceae</taxon>
        <taxon>Thermincola</taxon>
    </lineage>
</organism>
<dbReference type="STRING" id="635013.TherJR_2847"/>
<keyword evidence="1" id="KW-0472">Membrane</keyword>
<accession>D5XD03</accession>